<dbReference type="PATRIC" id="fig|1288963.3.peg.3755"/>
<reference evidence="3 4" key="1">
    <citation type="submission" date="2013-02" db="EMBL/GenBank/DDBJ databases">
        <title>A novel strain isolated from Lonar lake, Maharashtra, India.</title>
        <authorList>
            <person name="Singh A."/>
        </authorList>
    </citation>
    <scope>NUCLEOTIDE SEQUENCE [LARGE SCALE GENOMIC DNA]</scope>
    <source>
        <strain evidence="3 4">AK24</strain>
    </source>
</reference>
<keyword evidence="3" id="KW-0808">Transferase</keyword>
<dbReference type="Pfam" id="PF13439">
    <property type="entry name" value="Glyco_transf_4"/>
    <property type="match status" value="1"/>
</dbReference>
<dbReference type="Pfam" id="PF00534">
    <property type="entry name" value="Glycos_transf_1"/>
    <property type="match status" value="1"/>
</dbReference>
<protein>
    <submittedName>
        <fullName evidence="3">Glycosyl transferase, group 1 family protein</fullName>
    </submittedName>
</protein>
<keyword evidence="4" id="KW-1185">Reference proteome</keyword>
<dbReference type="PANTHER" id="PTHR45947">
    <property type="entry name" value="SULFOQUINOVOSYL TRANSFERASE SQD2"/>
    <property type="match status" value="1"/>
</dbReference>
<dbReference type="SUPFAM" id="SSF53756">
    <property type="entry name" value="UDP-Glycosyltransferase/glycogen phosphorylase"/>
    <property type="match status" value="1"/>
</dbReference>
<dbReference type="InterPro" id="IPR001296">
    <property type="entry name" value="Glyco_trans_1"/>
</dbReference>
<evidence type="ECO:0000313" key="4">
    <source>
        <dbReference type="Proteomes" id="UP000013909"/>
    </source>
</evidence>
<dbReference type="AlphaFoldDB" id="R7ZP28"/>
<evidence type="ECO:0000259" key="1">
    <source>
        <dbReference type="Pfam" id="PF00534"/>
    </source>
</evidence>
<dbReference type="Proteomes" id="UP000013909">
    <property type="component" value="Unassembled WGS sequence"/>
</dbReference>
<comment type="caution">
    <text evidence="3">The sequence shown here is derived from an EMBL/GenBank/DDBJ whole genome shotgun (WGS) entry which is preliminary data.</text>
</comment>
<dbReference type="Gene3D" id="3.40.50.2000">
    <property type="entry name" value="Glycogen Phosphorylase B"/>
    <property type="match status" value="2"/>
</dbReference>
<accession>R7ZP28</accession>
<evidence type="ECO:0000259" key="2">
    <source>
        <dbReference type="Pfam" id="PF13439"/>
    </source>
</evidence>
<proteinExistence type="predicted"/>
<feature type="domain" description="Glycosyl transferase family 1" evidence="1">
    <location>
        <begin position="201"/>
        <end position="359"/>
    </location>
</feature>
<organism evidence="3 4">
    <name type="scientific">Lunatimonas lonarensis</name>
    <dbReference type="NCBI Taxonomy" id="1232681"/>
    <lineage>
        <taxon>Bacteria</taxon>
        <taxon>Pseudomonadati</taxon>
        <taxon>Bacteroidota</taxon>
        <taxon>Cytophagia</taxon>
        <taxon>Cytophagales</taxon>
        <taxon>Cyclobacteriaceae</taxon>
    </lineage>
</organism>
<dbReference type="InterPro" id="IPR028098">
    <property type="entry name" value="Glyco_trans_4-like_N"/>
</dbReference>
<name>R7ZP28_9BACT</name>
<dbReference type="GO" id="GO:0016757">
    <property type="term" value="F:glycosyltransferase activity"/>
    <property type="evidence" value="ECO:0007669"/>
    <property type="project" value="InterPro"/>
</dbReference>
<evidence type="ECO:0000313" key="3">
    <source>
        <dbReference type="EMBL" id="EON75871.1"/>
    </source>
</evidence>
<feature type="domain" description="Glycosyltransferase subfamily 4-like N-terminal" evidence="2">
    <location>
        <begin position="103"/>
        <end position="197"/>
    </location>
</feature>
<gene>
    <name evidence="3" type="ORF">ADIS_3762</name>
</gene>
<dbReference type="InterPro" id="IPR050194">
    <property type="entry name" value="Glycosyltransferase_grp1"/>
</dbReference>
<dbReference type="STRING" id="1232681.ADIS_3762"/>
<sequence>MNGIFIQEQALALAKRFPHIQIGVSLWGQQKEDYLLWGKDLARNILKLIKGRKKTGKTNLARQPLPNFYEWETSAFTWTDKYKQGNLRGIQKANEQNLLAFEQIVGKVDLIHAHVCHKAGIIASWLSKKKGIPYLITEQMSPFPFTQILTRQGTLTKKYRDAYEQATINIAISPDLKRRMQKMGIPNIRVIPNLADEQFFIPAKKSPANPFTFFTLCDMRVQKDLPTLLKAIKRLLSADHSARFLIGGDGEMFDEWSSLSNKMGLSQHVDWLGPLDREQARHYYQQAHAFVLPSQHETLGVVFLEAIACGLPVIATRCGGPECIVNKDNGLLVETGNPKELALAMEKLMENYPSYDKMTIRNFHLEYFASFPICNQLMKTYYEVCTQ</sequence>
<dbReference type="EMBL" id="AQHR01000096">
    <property type="protein sequence ID" value="EON75871.1"/>
    <property type="molecule type" value="Genomic_DNA"/>
</dbReference>
<dbReference type="PANTHER" id="PTHR45947:SF3">
    <property type="entry name" value="SULFOQUINOVOSYL TRANSFERASE SQD2"/>
    <property type="match status" value="1"/>
</dbReference>